<sequence>WLGSVLWGASLMSSPIPAVLEEHLGVRIVAFIGTVTTPIAFYLSSLVNSIPSLYLTFGIMYGLSSCFVLHSTLRMFYSIYNERNGQRAVTLILIGEFAAAAAGNGTIQSLLVRKGWRITMQYIAAMTAAVIPLPLIFYQNGRKSLPQFPTAGTKPPNSLSNASFNQEVPPESYSNPSFESTTEDETVENNGDRLV</sequence>
<feature type="non-terminal residue" evidence="3">
    <location>
        <position position="1"/>
    </location>
</feature>
<dbReference type="PANTHER" id="PTHR11360:SF284">
    <property type="entry name" value="EG:103B4.3 PROTEIN-RELATED"/>
    <property type="match status" value="1"/>
</dbReference>
<dbReference type="GO" id="GO:0022857">
    <property type="term" value="F:transmembrane transporter activity"/>
    <property type="evidence" value="ECO:0007669"/>
    <property type="project" value="InterPro"/>
</dbReference>
<dbReference type="PANTHER" id="PTHR11360">
    <property type="entry name" value="MONOCARBOXYLATE TRANSPORTER"/>
    <property type="match status" value="1"/>
</dbReference>
<evidence type="ECO:0000313" key="3">
    <source>
        <dbReference type="EMBL" id="PIK37222.1"/>
    </source>
</evidence>
<feature type="transmembrane region" description="Helical" evidence="2">
    <location>
        <begin position="88"/>
        <end position="107"/>
    </location>
</feature>
<dbReference type="Gene3D" id="1.20.1250.20">
    <property type="entry name" value="MFS general substrate transporter like domains"/>
    <property type="match status" value="1"/>
</dbReference>
<dbReference type="InterPro" id="IPR011701">
    <property type="entry name" value="MFS"/>
</dbReference>
<reference evidence="3 4" key="1">
    <citation type="journal article" date="2017" name="PLoS Biol.">
        <title>The sea cucumber genome provides insights into morphological evolution and visceral regeneration.</title>
        <authorList>
            <person name="Zhang X."/>
            <person name="Sun L."/>
            <person name="Yuan J."/>
            <person name="Sun Y."/>
            <person name="Gao Y."/>
            <person name="Zhang L."/>
            <person name="Li S."/>
            <person name="Dai H."/>
            <person name="Hamel J.F."/>
            <person name="Liu C."/>
            <person name="Yu Y."/>
            <person name="Liu S."/>
            <person name="Lin W."/>
            <person name="Guo K."/>
            <person name="Jin S."/>
            <person name="Xu P."/>
            <person name="Storey K.B."/>
            <person name="Huan P."/>
            <person name="Zhang T."/>
            <person name="Zhou Y."/>
            <person name="Zhang J."/>
            <person name="Lin C."/>
            <person name="Li X."/>
            <person name="Xing L."/>
            <person name="Huo D."/>
            <person name="Sun M."/>
            <person name="Wang L."/>
            <person name="Mercier A."/>
            <person name="Li F."/>
            <person name="Yang H."/>
            <person name="Xiang J."/>
        </authorList>
    </citation>
    <scope>NUCLEOTIDE SEQUENCE [LARGE SCALE GENOMIC DNA]</scope>
    <source>
        <strain evidence="3">Shaxun</strain>
        <tissue evidence="3">Muscle</tissue>
    </source>
</reference>
<feature type="transmembrane region" description="Helical" evidence="2">
    <location>
        <begin position="53"/>
        <end position="76"/>
    </location>
</feature>
<evidence type="ECO:0000256" key="2">
    <source>
        <dbReference type="SAM" id="Phobius"/>
    </source>
</evidence>
<feature type="region of interest" description="Disordered" evidence="1">
    <location>
        <begin position="148"/>
        <end position="195"/>
    </location>
</feature>
<dbReference type="Pfam" id="PF07690">
    <property type="entry name" value="MFS_1"/>
    <property type="match status" value="1"/>
</dbReference>
<evidence type="ECO:0000313" key="4">
    <source>
        <dbReference type="Proteomes" id="UP000230750"/>
    </source>
</evidence>
<dbReference type="InterPro" id="IPR036259">
    <property type="entry name" value="MFS_trans_sf"/>
</dbReference>
<feature type="transmembrane region" description="Helical" evidence="2">
    <location>
        <begin position="119"/>
        <end position="138"/>
    </location>
</feature>
<accession>A0A2G8JN81</accession>
<keyword evidence="2" id="KW-0812">Transmembrane</keyword>
<evidence type="ECO:0000256" key="1">
    <source>
        <dbReference type="SAM" id="MobiDB-lite"/>
    </source>
</evidence>
<keyword evidence="4" id="KW-1185">Reference proteome</keyword>
<keyword evidence="2" id="KW-0472">Membrane</keyword>
<protein>
    <submittedName>
        <fullName evidence="3">Uncharacterized protein</fullName>
    </submittedName>
</protein>
<dbReference type="SUPFAM" id="SSF103473">
    <property type="entry name" value="MFS general substrate transporter"/>
    <property type="match status" value="1"/>
</dbReference>
<dbReference type="EMBL" id="MRZV01001533">
    <property type="protein sequence ID" value="PIK37222.1"/>
    <property type="molecule type" value="Genomic_DNA"/>
</dbReference>
<comment type="caution">
    <text evidence="3">The sequence shown here is derived from an EMBL/GenBank/DDBJ whole genome shotgun (WGS) entry which is preliminary data.</text>
</comment>
<keyword evidence="2" id="KW-1133">Transmembrane helix</keyword>
<dbReference type="OrthoDB" id="6499973at2759"/>
<name>A0A2G8JN81_STIJA</name>
<organism evidence="3 4">
    <name type="scientific">Stichopus japonicus</name>
    <name type="common">Sea cucumber</name>
    <dbReference type="NCBI Taxonomy" id="307972"/>
    <lineage>
        <taxon>Eukaryota</taxon>
        <taxon>Metazoa</taxon>
        <taxon>Echinodermata</taxon>
        <taxon>Eleutherozoa</taxon>
        <taxon>Echinozoa</taxon>
        <taxon>Holothuroidea</taxon>
        <taxon>Aspidochirotacea</taxon>
        <taxon>Aspidochirotida</taxon>
        <taxon>Stichopodidae</taxon>
        <taxon>Apostichopus</taxon>
    </lineage>
</organism>
<dbReference type="InterPro" id="IPR050327">
    <property type="entry name" value="Proton-linked_MCT"/>
</dbReference>
<gene>
    <name evidence="3" type="ORF">BSL78_25939</name>
</gene>
<feature type="transmembrane region" description="Helical" evidence="2">
    <location>
        <begin position="24"/>
        <end position="47"/>
    </location>
</feature>
<dbReference type="Proteomes" id="UP000230750">
    <property type="component" value="Unassembled WGS sequence"/>
</dbReference>
<feature type="compositionally biased region" description="Polar residues" evidence="1">
    <location>
        <begin position="155"/>
        <end position="180"/>
    </location>
</feature>
<proteinExistence type="predicted"/>
<dbReference type="AlphaFoldDB" id="A0A2G8JN81"/>